<accession>A0ABR9HAF4</accession>
<dbReference type="Proteomes" id="UP000598217">
    <property type="component" value="Unassembled WGS sequence"/>
</dbReference>
<dbReference type="Pfam" id="PF06013">
    <property type="entry name" value="WXG100"/>
    <property type="match status" value="1"/>
</dbReference>
<dbReference type="InterPro" id="IPR036689">
    <property type="entry name" value="ESAT-6-like_sf"/>
</dbReference>
<protein>
    <submittedName>
        <fullName evidence="1">Type VII secretion effector (TIGR04197 family)</fullName>
    </submittedName>
</protein>
<organism evidence="1 2">
    <name type="scientific">Nocardiopsis terrae</name>
    <dbReference type="NCBI Taxonomy" id="372655"/>
    <lineage>
        <taxon>Bacteria</taxon>
        <taxon>Bacillati</taxon>
        <taxon>Actinomycetota</taxon>
        <taxon>Actinomycetes</taxon>
        <taxon>Streptosporangiales</taxon>
        <taxon>Nocardiopsidaceae</taxon>
        <taxon>Nocardiopsis</taxon>
    </lineage>
</organism>
<dbReference type="Gene3D" id="1.10.287.1060">
    <property type="entry name" value="ESAT-6-like"/>
    <property type="match status" value="1"/>
</dbReference>
<dbReference type="SUPFAM" id="SSF140453">
    <property type="entry name" value="EsxAB dimer-like"/>
    <property type="match status" value="1"/>
</dbReference>
<gene>
    <name evidence="1" type="ORF">H4W79_000238</name>
</gene>
<evidence type="ECO:0000313" key="2">
    <source>
        <dbReference type="Proteomes" id="UP000598217"/>
    </source>
</evidence>
<reference evidence="1 2" key="1">
    <citation type="submission" date="2020-10" db="EMBL/GenBank/DDBJ databases">
        <title>Sequencing the genomes of 1000 actinobacteria strains.</title>
        <authorList>
            <person name="Klenk H.-P."/>
        </authorList>
    </citation>
    <scope>NUCLEOTIDE SEQUENCE [LARGE SCALE GENOMIC DNA]</scope>
    <source>
        <strain evidence="1 2">DSM 45157</strain>
    </source>
</reference>
<proteinExistence type="predicted"/>
<keyword evidence="2" id="KW-1185">Reference proteome</keyword>
<dbReference type="EMBL" id="JADBDY010000001">
    <property type="protein sequence ID" value="MBE1456024.1"/>
    <property type="molecule type" value="Genomic_DNA"/>
</dbReference>
<comment type="caution">
    <text evidence="1">The sequence shown here is derived from an EMBL/GenBank/DDBJ whole genome shotgun (WGS) entry which is preliminary data.</text>
</comment>
<evidence type="ECO:0000313" key="1">
    <source>
        <dbReference type="EMBL" id="MBE1456024.1"/>
    </source>
</evidence>
<dbReference type="RefSeq" id="WP_191275479.1">
    <property type="nucleotide sequence ID" value="NZ_BMXJ01000009.1"/>
</dbReference>
<sequence>MPTFQVNSDKTEETSGSLAADFAEFQERLTSIKSKVDGLISDGYSTPAAENHFKPFFEEFAEGFDSVNEGLDGISKYVKQVGDTFTETDESLGQGLR</sequence>
<dbReference type="InterPro" id="IPR010310">
    <property type="entry name" value="T7SS_ESAT-6-like"/>
</dbReference>
<name>A0ABR9HAF4_9ACTN</name>